<name>A0A3S3VIZ7_9SPHI</name>
<dbReference type="RefSeq" id="WP_128535368.1">
    <property type="nucleotide sequence ID" value="NZ_SBIW01000008.1"/>
</dbReference>
<accession>A0A3S3VIZ7</accession>
<keyword evidence="2" id="KW-1185">Reference proteome</keyword>
<evidence type="ECO:0000313" key="1">
    <source>
        <dbReference type="EMBL" id="RWY49296.1"/>
    </source>
</evidence>
<reference evidence="1 2" key="1">
    <citation type="submission" date="2019-01" db="EMBL/GenBank/DDBJ databases">
        <title>Mucilaginibacter antarcticum sp. nov., isolated from antarctic soil.</title>
        <authorList>
            <person name="Yan Y.-Q."/>
            <person name="Du Z.-J."/>
        </authorList>
    </citation>
    <scope>NUCLEOTIDE SEQUENCE [LARGE SCALE GENOMIC DNA]</scope>
    <source>
        <strain evidence="1 2">F01003</strain>
    </source>
</reference>
<comment type="caution">
    <text evidence="1">The sequence shown here is derived from an EMBL/GenBank/DDBJ whole genome shotgun (WGS) entry which is preliminary data.</text>
</comment>
<dbReference type="EMBL" id="SBIW01000008">
    <property type="protein sequence ID" value="RWY49296.1"/>
    <property type="molecule type" value="Genomic_DNA"/>
</dbReference>
<protein>
    <submittedName>
        <fullName evidence="1">Uncharacterized protein</fullName>
    </submittedName>
</protein>
<dbReference type="Proteomes" id="UP000286701">
    <property type="component" value="Unassembled WGS sequence"/>
</dbReference>
<proteinExistence type="predicted"/>
<evidence type="ECO:0000313" key="2">
    <source>
        <dbReference type="Proteomes" id="UP000286701"/>
    </source>
</evidence>
<gene>
    <name evidence="1" type="ORF">EPL05_17965</name>
</gene>
<dbReference type="AlphaFoldDB" id="A0A3S3VIZ7"/>
<organism evidence="1 2">
    <name type="scientific">Mucilaginibacter gilvus</name>
    <dbReference type="NCBI Taxonomy" id="2305909"/>
    <lineage>
        <taxon>Bacteria</taxon>
        <taxon>Pseudomonadati</taxon>
        <taxon>Bacteroidota</taxon>
        <taxon>Sphingobacteriia</taxon>
        <taxon>Sphingobacteriales</taxon>
        <taxon>Sphingobacteriaceae</taxon>
        <taxon>Mucilaginibacter</taxon>
    </lineage>
</organism>
<sequence>MQFALCFSLAFCFQNSCLSTKGGTFGPGFPLIRAQALGAGLVSAAIPTPQTITGACVRQ</sequence>